<dbReference type="Proteomes" id="UP000652761">
    <property type="component" value="Unassembled WGS sequence"/>
</dbReference>
<evidence type="ECO:0000313" key="1">
    <source>
        <dbReference type="EMBL" id="MQL94035.1"/>
    </source>
</evidence>
<evidence type="ECO:0008006" key="3">
    <source>
        <dbReference type="Google" id="ProtNLM"/>
    </source>
</evidence>
<dbReference type="AlphaFoldDB" id="A0A843VDK5"/>
<proteinExistence type="predicted"/>
<dbReference type="OrthoDB" id="771242at2759"/>
<protein>
    <recommendedName>
        <fullName evidence="3">COX assembly mitochondrial protein</fullName>
    </recommendedName>
</protein>
<sequence>MAVHRGERGSGPPPESAVGCGALHRALCECHRRVRDPWQREASCRHLNRSLAECLVAAACPEEAEAVRAMCSSVGTSAKRAQCQKAKLDLSVCLSSLQTHQAEASSIDNFEEIRLLKLRTL</sequence>
<gene>
    <name evidence="1" type="ORF">Taro_026680</name>
</gene>
<reference evidence="1" key="1">
    <citation type="submission" date="2017-07" db="EMBL/GenBank/DDBJ databases">
        <title>Taro Niue Genome Assembly and Annotation.</title>
        <authorList>
            <person name="Atibalentja N."/>
            <person name="Keating K."/>
            <person name="Fields C.J."/>
        </authorList>
    </citation>
    <scope>NUCLEOTIDE SEQUENCE</scope>
    <source>
        <strain evidence="1">Niue_2</strain>
        <tissue evidence="1">Leaf</tissue>
    </source>
</reference>
<evidence type="ECO:0000313" key="2">
    <source>
        <dbReference type="Proteomes" id="UP000652761"/>
    </source>
</evidence>
<organism evidence="1 2">
    <name type="scientific">Colocasia esculenta</name>
    <name type="common">Wild taro</name>
    <name type="synonym">Arum esculentum</name>
    <dbReference type="NCBI Taxonomy" id="4460"/>
    <lineage>
        <taxon>Eukaryota</taxon>
        <taxon>Viridiplantae</taxon>
        <taxon>Streptophyta</taxon>
        <taxon>Embryophyta</taxon>
        <taxon>Tracheophyta</taxon>
        <taxon>Spermatophyta</taxon>
        <taxon>Magnoliopsida</taxon>
        <taxon>Liliopsida</taxon>
        <taxon>Araceae</taxon>
        <taxon>Aroideae</taxon>
        <taxon>Colocasieae</taxon>
        <taxon>Colocasia</taxon>
    </lineage>
</organism>
<comment type="caution">
    <text evidence="1">The sequence shown here is derived from an EMBL/GenBank/DDBJ whole genome shotgun (WGS) entry which is preliminary data.</text>
</comment>
<name>A0A843VDK5_COLES</name>
<dbReference type="EMBL" id="NMUH01001624">
    <property type="protein sequence ID" value="MQL94035.1"/>
    <property type="molecule type" value="Genomic_DNA"/>
</dbReference>
<keyword evidence="2" id="KW-1185">Reference proteome</keyword>
<accession>A0A843VDK5</accession>